<organism evidence="2 3">
    <name type="scientific">Parasitella parasitica</name>
    <dbReference type="NCBI Taxonomy" id="35722"/>
    <lineage>
        <taxon>Eukaryota</taxon>
        <taxon>Fungi</taxon>
        <taxon>Fungi incertae sedis</taxon>
        <taxon>Mucoromycota</taxon>
        <taxon>Mucoromycotina</taxon>
        <taxon>Mucoromycetes</taxon>
        <taxon>Mucorales</taxon>
        <taxon>Mucorineae</taxon>
        <taxon>Mucoraceae</taxon>
        <taxon>Parasitella</taxon>
    </lineage>
</organism>
<keyword evidence="1" id="KW-0812">Transmembrane</keyword>
<protein>
    <submittedName>
        <fullName evidence="2">Uncharacterized protein</fullName>
    </submittedName>
</protein>
<dbReference type="Proteomes" id="UP000054107">
    <property type="component" value="Unassembled WGS sequence"/>
</dbReference>
<keyword evidence="3" id="KW-1185">Reference proteome</keyword>
<feature type="transmembrane region" description="Helical" evidence="1">
    <location>
        <begin position="137"/>
        <end position="159"/>
    </location>
</feature>
<dbReference type="EMBL" id="LN722203">
    <property type="protein sequence ID" value="CEP09809.1"/>
    <property type="molecule type" value="Genomic_DNA"/>
</dbReference>
<feature type="transmembrane region" description="Helical" evidence="1">
    <location>
        <begin position="96"/>
        <end position="117"/>
    </location>
</feature>
<dbReference type="OrthoDB" id="2272355at2759"/>
<reference evidence="2 3" key="1">
    <citation type="submission" date="2014-09" db="EMBL/GenBank/DDBJ databases">
        <authorList>
            <person name="Ellenberger Sabrina"/>
        </authorList>
    </citation>
    <scope>NUCLEOTIDE SEQUENCE [LARGE SCALE GENOMIC DNA]</scope>
    <source>
        <strain evidence="2 3">CBS 412.66</strain>
    </source>
</reference>
<accession>A0A0B7N417</accession>
<name>A0A0B7N417_9FUNG</name>
<evidence type="ECO:0000256" key="1">
    <source>
        <dbReference type="SAM" id="Phobius"/>
    </source>
</evidence>
<feature type="transmembrane region" description="Helical" evidence="1">
    <location>
        <begin position="12"/>
        <end position="40"/>
    </location>
</feature>
<evidence type="ECO:0000313" key="2">
    <source>
        <dbReference type="EMBL" id="CEP09809.1"/>
    </source>
</evidence>
<feature type="transmembrane region" description="Helical" evidence="1">
    <location>
        <begin position="52"/>
        <end position="75"/>
    </location>
</feature>
<sequence length="210" mass="23452">MAKFIRVDYTPWANPLFVTIIKLGIIFGSLTSLVLSAMAIDGFLKQGNYPSIVMAQEAIILSVVVVPMGLSCLCGRRPSITPSSDRPDTVITRFPWSHLILDLFAFSFRVGTTGFYLKDNYASYYNESKQHLYVLETSAILTLVLIWVLNIPFSFSFYAPLFKRKSSSSSSNSVVKSTTRYSLNMFSITVEKWTVNPASDEEVANTVISL</sequence>
<evidence type="ECO:0000313" key="3">
    <source>
        <dbReference type="Proteomes" id="UP000054107"/>
    </source>
</evidence>
<keyword evidence="1" id="KW-1133">Transmembrane helix</keyword>
<gene>
    <name evidence="2" type="primary">PARPA_03363.1 scaffold 7264</name>
</gene>
<keyword evidence="1" id="KW-0472">Membrane</keyword>
<dbReference type="AlphaFoldDB" id="A0A0B7N417"/>
<proteinExistence type="predicted"/>